<keyword evidence="3" id="KW-1133">Transmembrane helix</keyword>
<keyword evidence="1" id="KW-1015">Disulfide bond</keyword>
<accession>A0A1I7YWV1</accession>
<dbReference type="PROSITE" id="PS50026">
    <property type="entry name" value="EGF_3"/>
    <property type="match status" value="1"/>
</dbReference>
<evidence type="ECO:0000313" key="6">
    <source>
        <dbReference type="WBParaSite" id="L893_g2051.t1"/>
    </source>
</evidence>
<feature type="disulfide bond" evidence="1">
    <location>
        <begin position="4"/>
        <end position="14"/>
    </location>
</feature>
<feature type="region of interest" description="Disordered" evidence="2">
    <location>
        <begin position="83"/>
        <end position="108"/>
    </location>
</feature>
<keyword evidence="5" id="KW-1185">Reference proteome</keyword>
<evidence type="ECO:0000259" key="4">
    <source>
        <dbReference type="PROSITE" id="PS50026"/>
    </source>
</evidence>
<feature type="disulfide bond" evidence="1">
    <location>
        <begin position="28"/>
        <end position="37"/>
    </location>
</feature>
<dbReference type="Gene3D" id="2.10.25.10">
    <property type="entry name" value="Laminin"/>
    <property type="match status" value="1"/>
</dbReference>
<reference evidence="6" key="1">
    <citation type="submission" date="2016-11" db="UniProtKB">
        <authorList>
            <consortium name="WormBaseParasite"/>
        </authorList>
    </citation>
    <scope>IDENTIFICATION</scope>
</reference>
<feature type="compositionally biased region" description="Polar residues" evidence="2">
    <location>
        <begin position="95"/>
        <end position="108"/>
    </location>
</feature>
<dbReference type="Proteomes" id="UP000095287">
    <property type="component" value="Unplaced"/>
</dbReference>
<keyword evidence="3" id="KW-0472">Membrane</keyword>
<keyword evidence="3" id="KW-0812">Transmembrane</keyword>
<proteinExistence type="predicted"/>
<protein>
    <submittedName>
        <fullName evidence="6">EGF-like domain-containing protein</fullName>
    </submittedName>
</protein>
<evidence type="ECO:0000256" key="2">
    <source>
        <dbReference type="SAM" id="MobiDB-lite"/>
    </source>
</evidence>
<feature type="transmembrane region" description="Helical" evidence="3">
    <location>
        <begin position="44"/>
        <end position="62"/>
    </location>
</feature>
<dbReference type="PROSITE" id="PS00022">
    <property type="entry name" value="EGF_1"/>
    <property type="match status" value="1"/>
</dbReference>
<organism evidence="5 6">
    <name type="scientific">Steinernema glaseri</name>
    <dbReference type="NCBI Taxonomy" id="37863"/>
    <lineage>
        <taxon>Eukaryota</taxon>
        <taxon>Metazoa</taxon>
        <taxon>Ecdysozoa</taxon>
        <taxon>Nematoda</taxon>
        <taxon>Chromadorea</taxon>
        <taxon>Rhabditida</taxon>
        <taxon>Tylenchina</taxon>
        <taxon>Panagrolaimomorpha</taxon>
        <taxon>Strongyloidoidea</taxon>
        <taxon>Steinernematidae</taxon>
        <taxon>Steinernema</taxon>
    </lineage>
</organism>
<comment type="caution">
    <text evidence="1">Lacks conserved residue(s) required for the propagation of feature annotation.</text>
</comment>
<keyword evidence="1" id="KW-0245">EGF-like domain</keyword>
<evidence type="ECO:0000256" key="3">
    <source>
        <dbReference type="SAM" id="Phobius"/>
    </source>
</evidence>
<dbReference type="SUPFAM" id="SSF57196">
    <property type="entry name" value="EGF/Laminin"/>
    <property type="match status" value="1"/>
</dbReference>
<evidence type="ECO:0000313" key="5">
    <source>
        <dbReference type="Proteomes" id="UP000095287"/>
    </source>
</evidence>
<evidence type="ECO:0000256" key="1">
    <source>
        <dbReference type="PROSITE-ProRule" id="PRU00076"/>
    </source>
</evidence>
<dbReference type="AlphaFoldDB" id="A0A1I7YWV1"/>
<name>A0A1I7YWV1_9BILA</name>
<dbReference type="WBParaSite" id="L893_g2051.t1">
    <property type="protein sequence ID" value="L893_g2051.t1"/>
    <property type="gene ID" value="L893_g2051"/>
</dbReference>
<sequence length="108" mass="11906">MSTCNLNCLHGGACYVDPDDPRQMGCGCPDEWTGQYCQLSHPLIRYYYLTWLLLVLLVLILFKDHILKAGKWALKYLKKRGAGDEGGVAEEPNASGVSSATTPPLISF</sequence>
<feature type="domain" description="EGF-like" evidence="4">
    <location>
        <begin position="1"/>
        <end position="38"/>
    </location>
</feature>
<dbReference type="InterPro" id="IPR000742">
    <property type="entry name" value="EGF"/>
</dbReference>